<organism evidence="1 2">
    <name type="scientific">Mesorhizobium onobrychidis</name>
    <dbReference type="NCBI Taxonomy" id="2775404"/>
    <lineage>
        <taxon>Bacteria</taxon>
        <taxon>Pseudomonadati</taxon>
        <taxon>Pseudomonadota</taxon>
        <taxon>Alphaproteobacteria</taxon>
        <taxon>Hyphomicrobiales</taxon>
        <taxon>Phyllobacteriaceae</taxon>
        <taxon>Mesorhizobium</taxon>
    </lineage>
</organism>
<evidence type="ECO:0000313" key="1">
    <source>
        <dbReference type="EMBL" id="UVC14748.1"/>
    </source>
</evidence>
<proteinExistence type="predicted"/>
<dbReference type="EMBL" id="CP062229">
    <property type="protein sequence ID" value="UVC14748.1"/>
    <property type="molecule type" value="Genomic_DNA"/>
</dbReference>
<keyword evidence="2" id="KW-1185">Reference proteome</keyword>
<dbReference type="Pfam" id="PF03837">
    <property type="entry name" value="RecT"/>
    <property type="match status" value="1"/>
</dbReference>
<dbReference type="InterPro" id="IPR010183">
    <property type="entry name" value="Phage_lambda_Bet"/>
</dbReference>
<dbReference type="NCBIfam" id="TIGR01913">
    <property type="entry name" value="bet_lambda"/>
    <property type="match status" value="1"/>
</dbReference>
<evidence type="ECO:0000313" key="2">
    <source>
        <dbReference type="Proteomes" id="UP001058098"/>
    </source>
</evidence>
<dbReference type="RefSeq" id="WP_258119162.1">
    <property type="nucleotide sequence ID" value="NZ_CP062229.1"/>
</dbReference>
<reference evidence="1" key="1">
    <citation type="submission" date="2020-09" db="EMBL/GenBank/DDBJ databases">
        <title>Rhizobia associated with sainfoin plants.</title>
        <authorList>
            <person name="Asharfi S."/>
            <person name="Kuzmanovic N."/>
            <person name="Bunk B."/>
            <person name="Sproeer C."/>
            <person name="Becker M."/>
            <person name="Thuenen T."/>
        </authorList>
    </citation>
    <scope>NUCLEOTIDE SEQUENCE</scope>
    <source>
        <strain evidence="1">OM4</strain>
    </source>
</reference>
<accession>A0ABY5QUN9</accession>
<sequence length="360" mass="40172">MNAVTVLQPSRLPIAASLAKEFEIGAAEWRVLVDQIFPAAQTVEAISMALSYCRARKLDIYKKPVHIVPMWSAALGRMVESVWPGISEIRTTAARTGDYGGIDEVIFGPMIEREFTGEKDKWENKRKVGTETVTKKVRYPEWASVVVYRWVHGEKAAFHTKIFWEETYASLGKMEVPNDMWGKRPRGQLDKCVEAAALRKAFPEEVGSMYAAEEMEGRTLIEHEATMPPAPPPAPTAKIAAPTEKPVEIDGEVFDGETGELVEEEIVAPPPPAAKKAATAPAKAEFANPDDMLKDAEERFSKAQDEGDWGEVHSEFVHLQETLFPPDWDRLVSIMSRHFDRVSMSEEERAALKQHPINGG</sequence>
<dbReference type="Proteomes" id="UP001058098">
    <property type="component" value="Chromosome"/>
</dbReference>
<gene>
    <name evidence="1" type="primary">bet</name>
    <name evidence="1" type="ORF">IHQ72_29730</name>
</gene>
<dbReference type="InterPro" id="IPR018330">
    <property type="entry name" value="RecT_fam"/>
</dbReference>
<protein>
    <submittedName>
        <fullName evidence="1">Phage recombination protein Bet</fullName>
    </submittedName>
</protein>
<name>A0ABY5QUN9_9HYPH</name>